<feature type="transmembrane region" description="Helical" evidence="1">
    <location>
        <begin position="12"/>
        <end position="34"/>
    </location>
</feature>
<proteinExistence type="predicted"/>
<accession>B6G1X9</accession>
<dbReference type="Gene3D" id="3.40.1660.10">
    <property type="entry name" value="EreA-like (biosynthetic domain)"/>
    <property type="match status" value="1"/>
</dbReference>
<dbReference type="PANTHER" id="PTHR31299">
    <property type="entry name" value="ESTERASE, PUTATIVE (AFU_ORTHOLOGUE AFUA_1G05850)-RELATED"/>
    <property type="match status" value="1"/>
</dbReference>
<evidence type="ECO:0000313" key="2">
    <source>
        <dbReference type="EMBL" id="EEA84224.1"/>
    </source>
</evidence>
<evidence type="ECO:0000313" key="3">
    <source>
        <dbReference type="Proteomes" id="UP000003178"/>
    </source>
</evidence>
<dbReference type="GO" id="GO:0046677">
    <property type="term" value="P:response to antibiotic"/>
    <property type="evidence" value="ECO:0007669"/>
    <property type="project" value="InterPro"/>
</dbReference>
<dbReference type="OrthoDB" id="9810066at2"/>
<dbReference type="InterPro" id="IPR052036">
    <property type="entry name" value="Hydrolase/PRTase-associated"/>
</dbReference>
<dbReference type="EMBL" id="ABWP01000084">
    <property type="protein sequence ID" value="EEA84224.1"/>
    <property type="molecule type" value="Genomic_DNA"/>
</dbReference>
<dbReference type="SUPFAM" id="SSF159501">
    <property type="entry name" value="EreA/ChaN-like"/>
    <property type="match status" value="1"/>
</dbReference>
<keyword evidence="1" id="KW-0472">Membrane</keyword>
<protein>
    <submittedName>
        <fullName evidence="2">Erythromycin esterase</fullName>
    </submittedName>
</protein>
<keyword evidence="3" id="KW-1185">Reference proteome</keyword>
<keyword evidence="1" id="KW-1133">Transmembrane helix</keyword>
<evidence type="ECO:0000256" key="1">
    <source>
        <dbReference type="SAM" id="Phobius"/>
    </source>
</evidence>
<gene>
    <name evidence="2" type="ORF">CLOHIR_02141</name>
</gene>
<name>B6G1X9_PEPHT</name>
<dbReference type="Proteomes" id="UP000003178">
    <property type="component" value="Unassembled WGS sequence"/>
</dbReference>
<dbReference type="RefSeq" id="WP_006440979.1">
    <property type="nucleotide sequence ID" value="NZ_DS995361.1"/>
</dbReference>
<dbReference type="STRING" id="500633.CLOHIR_02141"/>
<dbReference type="HOGENOM" id="CLU_026490_2_0_9"/>
<dbReference type="Pfam" id="PF05139">
    <property type="entry name" value="Erythro_esteras"/>
    <property type="match status" value="1"/>
</dbReference>
<organism evidence="2 3">
    <name type="scientific">Peptacetobacter hiranonis (strain DSM 13275 / JCM 10541 / KCTC 15199 / TO-931)</name>
    <name type="common">Clostridium hiranonis</name>
    <dbReference type="NCBI Taxonomy" id="500633"/>
    <lineage>
        <taxon>Bacteria</taxon>
        <taxon>Bacillati</taxon>
        <taxon>Bacillota</taxon>
        <taxon>Clostridia</taxon>
        <taxon>Peptostreptococcales</taxon>
        <taxon>Peptostreptococcaceae</taxon>
        <taxon>Peptacetobacter</taxon>
    </lineage>
</organism>
<dbReference type="AlphaFoldDB" id="B6G1X9"/>
<dbReference type="Gene3D" id="3.30.1870.10">
    <property type="entry name" value="EreA-like, domain 2"/>
    <property type="match status" value="1"/>
</dbReference>
<reference evidence="2 3" key="2">
    <citation type="submission" date="2008-10" db="EMBL/GenBank/DDBJ databases">
        <title>Draft genome sequence of Clostridium hiranonis (DSM 13275).</title>
        <authorList>
            <person name="Sudarsanam P."/>
            <person name="Ley R."/>
            <person name="Guruge J."/>
            <person name="Turnbaugh P.J."/>
            <person name="Mahowald M."/>
            <person name="Liep D."/>
            <person name="Gordon J."/>
        </authorList>
    </citation>
    <scope>NUCLEOTIDE SEQUENCE [LARGE SCALE GENOMIC DNA]</scope>
    <source>
        <strain evidence="2 3">DSM 13275</strain>
    </source>
</reference>
<reference evidence="2 3" key="1">
    <citation type="submission" date="2008-09" db="EMBL/GenBank/DDBJ databases">
        <authorList>
            <person name="Fulton L."/>
            <person name="Clifton S."/>
            <person name="Fulton B."/>
            <person name="Xu J."/>
            <person name="Minx P."/>
            <person name="Pepin K.H."/>
            <person name="Johnson M."/>
            <person name="Thiruvilangam P."/>
            <person name="Bhonagiri V."/>
            <person name="Nash W.E."/>
            <person name="Mardis E.R."/>
            <person name="Wilson R.K."/>
        </authorList>
    </citation>
    <scope>NUCLEOTIDE SEQUENCE [LARGE SCALE GENOMIC DNA]</scope>
    <source>
        <strain evidence="2 3">DSM 13275</strain>
    </source>
</reference>
<dbReference type="eggNOG" id="COG2312">
    <property type="taxonomic scope" value="Bacteria"/>
</dbReference>
<dbReference type="CDD" id="cd14728">
    <property type="entry name" value="Ere-like"/>
    <property type="match status" value="1"/>
</dbReference>
<dbReference type="PANTHER" id="PTHR31299:SF0">
    <property type="entry name" value="ESTERASE, PUTATIVE (AFU_ORTHOLOGUE AFUA_1G05850)-RELATED"/>
    <property type="match status" value="1"/>
</dbReference>
<sequence>MKNNILKFKLRYIFYTIFIVILILGFIFTHFGGFGTGESVDTNEFSIYAKKMEDFSIPSDKNIIALGEATHGNSEFQKLKLDILKELVENYNVRSFILEGDFGGCENVNRYIQTGNGNLKDIVSSIGFEIYKTEEMMELIEYIRDYNSTHKNNMIRFYGVDMQRLEYNFKFLIEYCEKSSIPSNDVKKLFIDDKLNNNYSNEERIAILENLKEKLNSPYAIQFVNILIQNFELDSIKDLDSASATRDKFMAENLEWVYNMEKSLGHDKIFVSAHNIHVAKWASYDSMGKIISKKFPNEYYVIGTDFYKTKCNLATKKGRTNKVFYSRNPLAKASKLLNFDISWIEFDSIKKSSNLFNSVNNFCYLGSIGDYYSVFNKLVPYSYRIFQPPAQMYDGMILVANATPINNFN</sequence>
<comment type="caution">
    <text evidence="2">The sequence shown here is derived from an EMBL/GenBank/DDBJ whole genome shotgun (WGS) entry which is preliminary data.</text>
</comment>
<keyword evidence="1" id="KW-0812">Transmembrane</keyword>
<dbReference type="InterPro" id="IPR007815">
    <property type="entry name" value="Emycin_Estase"/>
</dbReference>